<organism evidence="18 19">
    <name type="scientific">Candidatus Kerfeldbacteria bacterium CG08_land_8_20_14_0_20_40_16</name>
    <dbReference type="NCBI Taxonomy" id="2014244"/>
    <lineage>
        <taxon>Bacteria</taxon>
        <taxon>Candidatus Kerfeldiibacteriota</taxon>
    </lineage>
</organism>
<dbReference type="GO" id="GO:0016887">
    <property type="term" value="F:ATP hydrolysis activity"/>
    <property type="evidence" value="ECO:0007669"/>
    <property type="project" value="RHEA"/>
</dbReference>
<dbReference type="NCBIfam" id="NF008165">
    <property type="entry name" value="PRK10917.1-3"/>
    <property type="match status" value="1"/>
</dbReference>
<keyword evidence="6 15" id="KW-0347">Helicase</keyword>
<dbReference type="Proteomes" id="UP000231542">
    <property type="component" value="Unassembled WGS sequence"/>
</dbReference>
<dbReference type="CDD" id="cd04488">
    <property type="entry name" value="RecG_wedge_OBF"/>
    <property type="match status" value="1"/>
</dbReference>
<dbReference type="GO" id="GO:0006310">
    <property type="term" value="P:DNA recombination"/>
    <property type="evidence" value="ECO:0007669"/>
    <property type="project" value="UniProtKB-UniRule"/>
</dbReference>
<comment type="catalytic activity">
    <reaction evidence="14 15">
        <text>ATP + H2O = ADP + phosphate + H(+)</text>
        <dbReference type="Rhea" id="RHEA:13065"/>
        <dbReference type="ChEBI" id="CHEBI:15377"/>
        <dbReference type="ChEBI" id="CHEBI:15378"/>
        <dbReference type="ChEBI" id="CHEBI:30616"/>
        <dbReference type="ChEBI" id="CHEBI:43474"/>
        <dbReference type="ChEBI" id="CHEBI:456216"/>
        <dbReference type="EC" id="5.6.2.4"/>
    </reaction>
</comment>
<dbReference type="CDD" id="cd17992">
    <property type="entry name" value="DEXHc_RecG"/>
    <property type="match status" value="1"/>
</dbReference>
<dbReference type="InterPro" id="IPR004609">
    <property type="entry name" value="ATP-dep_DNA_helicase_RecG"/>
</dbReference>
<evidence type="ECO:0000313" key="19">
    <source>
        <dbReference type="Proteomes" id="UP000231542"/>
    </source>
</evidence>
<evidence type="ECO:0000256" key="13">
    <source>
        <dbReference type="ARBA" id="ARBA00034808"/>
    </source>
</evidence>
<evidence type="ECO:0000259" key="16">
    <source>
        <dbReference type="PROSITE" id="PS51192"/>
    </source>
</evidence>
<accession>A0A2H0YUQ3</accession>
<dbReference type="SUPFAM" id="SSF52540">
    <property type="entry name" value="P-loop containing nucleoside triphosphate hydrolases"/>
    <property type="match status" value="2"/>
</dbReference>
<sequence length="612" mass="69536">LTEAILSDDSGLIKAIWFRQPFLIKLIKPGDELFLSGKVEKELLNFQLINPTYEKVKSIPLHTARLVPIYPTTARLTQKQIRYLVKLSQAALPKINDWLPLTIIARQKLIDLKTALRQIHFPAKESILQRARFRLKFDELFLIQLGALRIKEELKKEKAPLIGFKENETKKFVESLPFLLTQAQRKAAWEILKDLEKANPMNRLLEGDVGSGKTVVAAIAIFNTALNKFQSAIMAPTEILAQQHFVTLKKLFSQSKIKIGLLTSSAVRLTGKKEIKKKELLEKNEDGKIDILVGTHALIQKDVRFKNLGLVTIDEQHRFGVEQRKKLKEINLSSTDWIPHLLSMTATPIPRSLALTVYGDLDLSVLDEMPPGRKRVFTKVVPPEKRIKAYQFIRMEIKKGRQVFVICPLIEESDKLGVKAVTTEYKKLSKEIFPDLKIGILHGKIKAKEKEQVMQDFLKGKLDILVSTAVVEVGIDVPNATIMMIEGSERFGLAQLHQFRGRVGRGEHQSYCFLFTEHSGATVNQRLNALVKSHNGFYLAEQDLKFRGPGEVYGSRQSGFLPNLRIARLTDYGLIKTTRLEAENLLKDSPELAKYPILKRKMANFTESVHLE</sequence>
<comment type="similarity">
    <text evidence="1 15">Belongs to the helicase family. RecG subfamily.</text>
</comment>
<dbReference type="PROSITE" id="PS51192">
    <property type="entry name" value="HELICASE_ATP_BIND_1"/>
    <property type="match status" value="1"/>
</dbReference>
<keyword evidence="9 15" id="KW-0233">DNA recombination</keyword>
<keyword evidence="5 15" id="KW-0378">Hydrolase</keyword>
<dbReference type="SUPFAM" id="SSF50249">
    <property type="entry name" value="Nucleic acid-binding proteins"/>
    <property type="match status" value="1"/>
</dbReference>
<dbReference type="InterPro" id="IPR045562">
    <property type="entry name" value="RecG_dom3_C"/>
</dbReference>
<dbReference type="GO" id="GO:0043138">
    <property type="term" value="F:3'-5' DNA helicase activity"/>
    <property type="evidence" value="ECO:0007669"/>
    <property type="project" value="UniProtKB-EC"/>
</dbReference>
<evidence type="ECO:0000256" key="9">
    <source>
        <dbReference type="ARBA" id="ARBA00023172"/>
    </source>
</evidence>
<evidence type="ECO:0000256" key="14">
    <source>
        <dbReference type="ARBA" id="ARBA00048988"/>
    </source>
</evidence>
<dbReference type="InterPro" id="IPR027417">
    <property type="entry name" value="P-loop_NTPase"/>
</dbReference>
<evidence type="ECO:0000256" key="12">
    <source>
        <dbReference type="ARBA" id="ARBA00034617"/>
    </source>
</evidence>
<evidence type="ECO:0000256" key="1">
    <source>
        <dbReference type="ARBA" id="ARBA00007504"/>
    </source>
</evidence>
<reference evidence="18 19" key="1">
    <citation type="submission" date="2017-09" db="EMBL/GenBank/DDBJ databases">
        <title>Depth-based differentiation of microbial function through sediment-hosted aquifers and enrichment of novel symbionts in the deep terrestrial subsurface.</title>
        <authorList>
            <person name="Probst A.J."/>
            <person name="Ladd B."/>
            <person name="Jarett J.K."/>
            <person name="Geller-Mcgrath D.E."/>
            <person name="Sieber C.M."/>
            <person name="Emerson J.B."/>
            <person name="Anantharaman K."/>
            <person name="Thomas B.C."/>
            <person name="Malmstrom R."/>
            <person name="Stieglmeier M."/>
            <person name="Klingl A."/>
            <person name="Woyke T."/>
            <person name="Ryan C.M."/>
            <person name="Banfield J.F."/>
        </authorList>
    </citation>
    <scope>NUCLEOTIDE SEQUENCE [LARGE SCALE GENOMIC DNA]</scope>
    <source>
        <strain evidence="18">CG08_land_8_20_14_0_20_40_16</strain>
    </source>
</reference>
<dbReference type="PANTHER" id="PTHR47964">
    <property type="entry name" value="ATP-DEPENDENT DNA HELICASE HOMOLOG RECG, CHLOROPLASTIC"/>
    <property type="match status" value="1"/>
</dbReference>
<dbReference type="AlphaFoldDB" id="A0A2H0YUQ3"/>
<dbReference type="Pfam" id="PF17191">
    <property type="entry name" value="RecG_wedge"/>
    <property type="match status" value="1"/>
</dbReference>
<keyword evidence="3 15" id="KW-0547">Nucleotide-binding</keyword>
<dbReference type="EC" id="5.6.2.4" evidence="13 15"/>
<evidence type="ECO:0000256" key="10">
    <source>
        <dbReference type="ARBA" id="ARBA00023204"/>
    </source>
</evidence>
<dbReference type="Gene3D" id="3.40.50.300">
    <property type="entry name" value="P-loop containing nucleotide triphosphate hydrolases"/>
    <property type="match status" value="2"/>
</dbReference>
<keyword evidence="10 15" id="KW-0234">DNA repair</keyword>
<dbReference type="InterPro" id="IPR047112">
    <property type="entry name" value="RecG/Mfd"/>
</dbReference>
<protein>
    <recommendedName>
        <fullName evidence="2 15">ATP-dependent DNA helicase RecG</fullName>
        <ecNumber evidence="13 15">5.6.2.4</ecNumber>
    </recommendedName>
</protein>
<evidence type="ECO:0000256" key="2">
    <source>
        <dbReference type="ARBA" id="ARBA00017846"/>
    </source>
</evidence>
<feature type="non-terminal residue" evidence="18">
    <location>
        <position position="1"/>
    </location>
</feature>
<dbReference type="Pfam" id="PF00270">
    <property type="entry name" value="DEAD"/>
    <property type="match status" value="1"/>
</dbReference>
<dbReference type="NCBIfam" id="NF008168">
    <property type="entry name" value="PRK10917.2-2"/>
    <property type="match status" value="1"/>
</dbReference>
<feature type="domain" description="Helicase C-terminal" evidence="17">
    <location>
        <begin position="388"/>
        <end position="545"/>
    </location>
</feature>
<keyword evidence="7 15" id="KW-0067">ATP-binding</keyword>
<dbReference type="PROSITE" id="PS51194">
    <property type="entry name" value="HELICASE_CTER"/>
    <property type="match status" value="1"/>
</dbReference>
<dbReference type="NCBIfam" id="TIGR00643">
    <property type="entry name" value="recG"/>
    <property type="match status" value="1"/>
</dbReference>
<evidence type="ECO:0000256" key="15">
    <source>
        <dbReference type="RuleBase" id="RU363016"/>
    </source>
</evidence>
<evidence type="ECO:0000256" key="5">
    <source>
        <dbReference type="ARBA" id="ARBA00022801"/>
    </source>
</evidence>
<dbReference type="InterPro" id="IPR014001">
    <property type="entry name" value="Helicase_ATP-bd"/>
</dbReference>
<evidence type="ECO:0000313" key="18">
    <source>
        <dbReference type="EMBL" id="PIS42224.1"/>
    </source>
</evidence>
<comment type="catalytic activity">
    <reaction evidence="12 15">
        <text>Couples ATP hydrolysis with the unwinding of duplex DNA by translocating in the 3'-5' direction.</text>
        <dbReference type="EC" id="5.6.2.4"/>
    </reaction>
</comment>
<dbReference type="EMBL" id="PEXU01000050">
    <property type="protein sequence ID" value="PIS42224.1"/>
    <property type="molecule type" value="Genomic_DNA"/>
</dbReference>
<dbReference type="InterPro" id="IPR012340">
    <property type="entry name" value="NA-bd_OB-fold"/>
</dbReference>
<proteinExistence type="inferred from homology"/>
<dbReference type="PANTHER" id="PTHR47964:SF1">
    <property type="entry name" value="ATP-DEPENDENT DNA HELICASE HOMOLOG RECG, CHLOROPLASTIC"/>
    <property type="match status" value="1"/>
</dbReference>
<keyword evidence="4 15" id="KW-0227">DNA damage</keyword>
<evidence type="ECO:0000256" key="11">
    <source>
        <dbReference type="ARBA" id="ARBA00023235"/>
    </source>
</evidence>
<keyword evidence="8" id="KW-0238">DNA-binding</keyword>
<evidence type="ECO:0000256" key="3">
    <source>
        <dbReference type="ARBA" id="ARBA00022741"/>
    </source>
</evidence>
<dbReference type="GO" id="GO:0003677">
    <property type="term" value="F:DNA binding"/>
    <property type="evidence" value="ECO:0007669"/>
    <property type="project" value="UniProtKB-KW"/>
</dbReference>
<dbReference type="GO" id="GO:0005524">
    <property type="term" value="F:ATP binding"/>
    <property type="evidence" value="ECO:0007669"/>
    <property type="project" value="UniProtKB-KW"/>
</dbReference>
<evidence type="ECO:0000256" key="7">
    <source>
        <dbReference type="ARBA" id="ARBA00022840"/>
    </source>
</evidence>
<dbReference type="InterPro" id="IPR011545">
    <property type="entry name" value="DEAD/DEAH_box_helicase_dom"/>
</dbReference>
<dbReference type="InterPro" id="IPR033454">
    <property type="entry name" value="RecG_wedge"/>
</dbReference>
<name>A0A2H0YUQ3_9BACT</name>
<evidence type="ECO:0000256" key="6">
    <source>
        <dbReference type="ARBA" id="ARBA00022806"/>
    </source>
</evidence>
<comment type="function">
    <text evidence="15">Plays a critical role in recombination and DNA repair. Helps process Holliday junction intermediates to mature products by catalyzing branch migration. Has replication fork regression activity, unwinds stalled or blocked replication forks to make a HJ that can be resolved. Has a DNA unwinding activity characteristic of a DNA helicase with 3'-5' polarity.</text>
</comment>
<keyword evidence="11" id="KW-0413">Isomerase</keyword>
<dbReference type="InterPro" id="IPR001650">
    <property type="entry name" value="Helicase_C-like"/>
</dbReference>
<dbReference type="SMART" id="SM00490">
    <property type="entry name" value="HELICc"/>
    <property type="match status" value="1"/>
</dbReference>
<dbReference type="GO" id="GO:0006281">
    <property type="term" value="P:DNA repair"/>
    <property type="evidence" value="ECO:0007669"/>
    <property type="project" value="UniProtKB-UniRule"/>
</dbReference>
<dbReference type="Gene3D" id="2.40.50.140">
    <property type="entry name" value="Nucleic acid-binding proteins"/>
    <property type="match status" value="1"/>
</dbReference>
<evidence type="ECO:0000259" key="17">
    <source>
        <dbReference type="PROSITE" id="PS51194"/>
    </source>
</evidence>
<evidence type="ECO:0000256" key="4">
    <source>
        <dbReference type="ARBA" id="ARBA00022763"/>
    </source>
</evidence>
<dbReference type="SMART" id="SM00487">
    <property type="entry name" value="DEXDc"/>
    <property type="match status" value="1"/>
</dbReference>
<evidence type="ECO:0000256" key="8">
    <source>
        <dbReference type="ARBA" id="ARBA00023125"/>
    </source>
</evidence>
<comment type="caution">
    <text evidence="18">The sequence shown here is derived from an EMBL/GenBank/DDBJ whole genome shotgun (WGS) entry which is preliminary data.</text>
</comment>
<dbReference type="Pfam" id="PF00271">
    <property type="entry name" value="Helicase_C"/>
    <property type="match status" value="1"/>
</dbReference>
<dbReference type="Pfam" id="PF19833">
    <property type="entry name" value="RecG_dom3_C"/>
    <property type="match status" value="1"/>
</dbReference>
<gene>
    <name evidence="18" type="ORF">COT24_04575</name>
</gene>
<feature type="domain" description="Helicase ATP-binding" evidence="16">
    <location>
        <begin position="194"/>
        <end position="366"/>
    </location>
</feature>